<keyword evidence="2" id="KW-0812">Transmembrane</keyword>
<dbReference type="SMART" id="SM01208">
    <property type="entry name" value="G5"/>
    <property type="match status" value="1"/>
</dbReference>
<dbReference type="InterPro" id="IPR010611">
    <property type="entry name" value="3D_dom"/>
</dbReference>
<evidence type="ECO:0000313" key="4">
    <source>
        <dbReference type="EMBL" id="MUK88084.1"/>
    </source>
</evidence>
<evidence type="ECO:0000256" key="1">
    <source>
        <dbReference type="ARBA" id="ARBA00022729"/>
    </source>
</evidence>
<dbReference type="PANTHER" id="PTHR39160:SF4">
    <property type="entry name" value="RESUSCITATION-PROMOTING FACTOR RPFB"/>
    <property type="match status" value="1"/>
</dbReference>
<organism evidence="4 5">
    <name type="scientific">Ornithinibacillus caprae</name>
    <dbReference type="NCBI Taxonomy" id="2678566"/>
    <lineage>
        <taxon>Bacteria</taxon>
        <taxon>Bacillati</taxon>
        <taxon>Bacillota</taxon>
        <taxon>Bacilli</taxon>
        <taxon>Bacillales</taxon>
        <taxon>Bacillaceae</taxon>
        <taxon>Ornithinibacillus</taxon>
    </lineage>
</organism>
<dbReference type="Gene3D" id="2.20.230.10">
    <property type="entry name" value="Resuscitation-promoting factor rpfb"/>
    <property type="match status" value="1"/>
</dbReference>
<feature type="transmembrane region" description="Helical" evidence="2">
    <location>
        <begin position="12"/>
        <end position="34"/>
    </location>
</feature>
<keyword evidence="5" id="KW-1185">Reference proteome</keyword>
<dbReference type="Pfam" id="PF06725">
    <property type="entry name" value="3D"/>
    <property type="match status" value="1"/>
</dbReference>
<dbReference type="RefSeq" id="WP_155668081.1">
    <property type="nucleotide sequence ID" value="NZ_WOCA01000004.1"/>
</dbReference>
<accession>A0A6N8FIJ4</accession>
<dbReference type="Pfam" id="PF07501">
    <property type="entry name" value="G5"/>
    <property type="match status" value="1"/>
</dbReference>
<dbReference type="Proteomes" id="UP000469125">
    <property type="component" value="Unassembled WGS sequence"/>
</dbReference>
<dbReference type="PROSITE" id="PS51109">
    <property type="entry name" value="G5"/>
    <property type="match status" value="1"/>
</dbReference>
<evidence type="ECO:0000256" key="2">
    <source>
        <dbReference type="SAM" id="Phobius"/>
    </source>
</evidence>
<evidence type="ECO:0000313" key="5">
    <source>
        <dbReference type="Proteomes" id="UP000469125"/>
    </source>
</evidence>
<dbReference type="InterPro" id="IPR011098">
    <property type="entry name" value="G5_dom"/>
</dbReference>
<dbReference type="InterPro" id="IPR051933">
    <property type="entry name" value="Resuscitation_pf_RpfB"/>
</dbReference>
<feature type="domain" description="G5" evidence="3">
    <location>
        <begin position="206"/>
        <end position="286"/>
    </location>
</feature>
<dbReference type="GO" id="GO:0004553">
    <property type="term" value="F:hydrolase activity, hydrolyzing O-glycosyl compounds"/>
    <property type="evidence" value="ECO:0007669"/>
    <property type="project" value="InterPro"/>
</dbReference>
<evidence type="ECO:0000259" key="3">
    <source>
        <dbReference type="PROSITE" id="PS51109"/>
    </source>
</evidence>
<dbReference type="GO" id="GO:0019867">
    <property type="term" value="C:outer membrane"/>
    <property type="evidence" value="ECO:0007669"/>
    <property type="project" value="InterPro"/>
</dbReference>
<sequence length="398" mass="43429">MRNFSKLLPASKLKLVISSIGVLVLVAFSSFILYEATKTDVTVSNNGEIETVKTHADTVKELLDEIAITVGEHDALSHSMDAPIENGMEIEYKTAKQVIVTIDGEEKEYFTVADTIGSFLGENNLSFSDRDDISHSKDEEISDGLQLTVNQAFQVTINDGGEEEQVWTTGGTIQELLDENQITLTDQDKIEPAIEESVTNDTQIQIVRVETKTEEVEESVAFKTETKEDSSLEKGKKNVLAEGKDGKLVKTYEVTYENGKEVDRELIEEEVVQDSENRVVAIGTKEPKQNLVTLSSGSKPSGGKEFTMTASAYTASCSGCSGYTTTGINLNANPNKKVIAVDPNVIPLGSKVWVEGYGEAIAGDTGGHIQGNRIDVHVPTKSDAYRWGVKRVKVKVIN</sequence>
<name>A0A6N8FIJ4_9BACI</name>
<dbReference type="InterPro" id="IPR007137">
    <property type="entry name" value="DUF348"/>
</dbReference>
<dbReference type="CDD" id="cd22786">
    <property type="entry name" value="DPBB_YuiC-like"/>
    <property type="match status" value="1"/>
</dbReference>
<comment type="caution">
    <text evidence="4">The sequence shown here is derived from an EMBL/GenBank/DDBJ whole genome shotgun (WGS) entry which is preliminary data.</text>
</comment>
<gene>
    <name evidence="4" type="ORF">GMD78_06695</name>
</gene>
<keyword evidence="1" id="KW-0732">Signal</keyword>
<dbReference type="EMBL" id="WOCA01000004">
    <property type="protein sequence ID" value="MUK88084.1"/>
    <property type="molecule type" value="Genomic_DNA"/>
</dbReference>
<dbReference type="Pfam" id="PF03990">
    <property type="entry name" value="DUF348"/>
    <property type="match status" value="3"/>
</dbReference>
<keyword evidence="2" id="KW-0472">Membrane</keyword>
<keyword evidence="2" id="KW-1133">Transmembrane helix</keyword>
<dbReference type="AlphaFoldDB" id="A0A6N8FIJ4"/>
<reference evidence="4 5" key="1">
    <citation type="submission" date="2019-11" db="EMBL/GenBank/DDBJ databases">
        <authorList>
            <person name="Li X."/>
        </authorList>
    </citation>
    <scope>NUCLEOTIDE SEQUENCE [LARGE SCALE GENOMIC DNA]</scope>
    <source>
        <strain evidence="4 5">L9</strain>
    </source>
</reference>
<dbReference type="GO" id="GO:0009254">
    <property type="term" value="P:peptidoglycan turnover"/>
    <property type="evidence" value="ECO:0007669"/>
    <property type="project" value="InterPro"/>
</dbReference>
<dbReference type="PANTHER" id="PTHR39160">
    <property type="entry name" value="CELL WALL-BINDING PROTEIN YOCH"/>
    <property type="match status" value="1"/>
</dbReference>
<proteinExistence type="predicted"/>
<dbReference type="Gene3D" id="2.40.40.10">
    <property type="entry name" value="RlpA-like domain"/>
    <property type="match status" value="1"/>
</dbReference>
<protein>
    <submittedName>
        <fullName evidence="4">DUF348 domain-containing protein</fullName>
    </submittedName>
</protein>
<dbReference type="SUPFAM" id="SSF50685">
    <property type="entry name" value="Barwin-like endoglucanases"/>
    <property type="match status" value="1"/>
</dbReference>
<dbReference type="InterPro" id="IPR036908">
    <property type="entry name" value="RlpA-like_sf"/>
</dbReference>